<organism evidence="2 3">
    <name type="scientific">Nocardioides kongjuensis</name>
    <dbReference type="NCBI Taxonomy" id="349522"/>
    <lineage>
        <taxon>Bacteria</taxon>
        <taxon>Bacillati</taxon>
        <taxon>Actinomycetota</taxon>
        <taxon>Actinomycetes</taxon>
        <taxon>Propionibacteriales</taxon>
        <taxon>Nocardioidaceae</taxon>
        <taxon>Nocardioides</taxon>
    </lineage>
</organism>
<dbReference type="Pfam" id="PF00353">
    <property type="entry name" value="HemolysinCabind"/>
    <property type="match status" value="2"/>
</dbReference>
<dbReference type="Gene3D" id="2.150.10.10">
    <property type="entry name" value="Serralysin-like metalloprotease, C-terminal"/>
    <property type="match status" value="1"/>
</dbReference>
<dbReference type="GO" id="GO:0005509">
    <property type="term" value="F:calcium ion binding"/>
    <property type="evidence" value="ECO:0007669"/>
    <property type="project" value="InterPro"/>
</dbReference>
<dbReference type="InterPro" id="IPR011049">
    <property type="entry name" value="Serralysin-like_metalloprot_C"/>
</dbReference>
<proteinExistence type="predicted"/>
<dbReference type="RefSeq" id="WP_179728678.1">
    <property type="nucleotide sequence ID" value="NZ_BAABEF010000001.1"/>
</dbReference>
<accession>A0A852RND4</accession>
<feature type="signal peptide" evidence="1">
    <location>
        <begin position="1"/>
        <end position="18"/>
    </location>
</feature>
<dbReference type="Proteomes" id="UP000582231">
    <property type="component" value="Unassembled WGS sequence"/>
</dbReference>
<keyword evidence="3" id="KW-1185">Reference proteome</keyword>
<dbReference type="PRINTS" id="PR00313">
    <property type="entry name" value="CABNDNGRPT"/>
</dbReference>
<dbReference type="InterPro" id="IPR001343">
    <property type="entry name" value="Hemolysn_Ca-bd"/>
</dbReference>
<dbReference type="SUPFAM" id="SSF51120">
    <property type="entry name" value="beta-Roll"/>
    <property type="match status" value="1"/>
</dbReference>
<evidence type="ECO:0000313" key="2">
    <source>
        <dbReference type="EMBL" id="NYD32515.1"/>
    </source>
</evidence>
<reference evidence="2 3" key="1">
    <citation type="submission" date="2020-07" db="EMBL/GenBank/DDBJ databases">
        <title>Sequencing the genomes of 1000 actinobacteria strains.</title>
        <authorList>
            <person name="Klenk H.-P."/>
        </authorList>
    </citation>
    <scope>NUCLEOTIDE SEQUENCE [LARGE SCALE GENOMIC DNA]</scope>
    <source>
        <strain evidence="2 3">DSM 19082</strain>
    </source>
</reference>
<dbReference type="AlphaFoldDB" id="A0A852RND4"/>
<gene>
    <name evidence="2" type="ORF">BJ958_004061</name>
</gene>
<sequence length="240" mass="24243">MIRTSVAVVLLASAGATGAPALAKAPVPTCAGKRATIVDPSKGNDRIVGTSRRDVIVAGRGKGRDVVLGLDGDDLVCGDARTRVLGGRGDDTVYHAGSADGGKGADRFHGVGTARGGKGADAYWAPMGTGSFDGGAGHDRVVFYEGYVPGTTSGVYVNLALGLASAEAEVGSLRMRTTLAGTEEVRGTPDDDLILGDALDDVLRGGDGNDVLNGRAGLDTVVGGRGKDTCTGELRRGCEQ</sequence>
<dbReference type="EMBL" id="JACCBF010000001">
    <property type="protein sequence ID" value="NYD32515.1"/>
    <property type="molecule type" value="Genomic_DNA"/>
</dbReference>
<protein>
    <submittedName>
        <fullName evidence="2">Ca2+-binding RTX toxin-like protein</fullName>
    </submittedName>
</protein>
<name>A0A852RND4_9ACTN</name>
<evidence type="ECO:0000256" key="1">
    <source>
        <dbReference type="SAM" id="SignalP"/>
    </source>
</evidence>
<evidence type="ECO:0000313" key="3">
    <source>
        <dbReference type="Proteomes" id="UP000582231"/>
    </source>
</evidence>
<feature type="chain" id="PRO_5039124889" evidence="1">
    <location>
        <begin position="19"/>
        <end position="240"/>
    </location>
</feature>
<comment type="caution">
    <text evidence="2">The sequence shown here is derived from an EMBL/GenBank/DDBJ whole genome shotgun (WGS) entry which is preliminary data.</text>
</comment>
<keyword evidence="1" id="KW-0732">Signal</keyword>